<comment type="caution">
    <text evidence="1">The sequence shown here is derived from an EMBL/GenBank/DDBJ whole genome shotgun (WGS) entry which is preliminary data.</text>
</comment>
<accession>A0A9J5ZGL4</accession>
<name>A0A9J5ZGL4_SOLCO</name>
<sequence length="104" mass="12280">MIFIDFDKNYNKVLSKRLEARGILVAYIRAMKGYHFLVEKELQKGSTLNMFLFALLINELTQYIHDKVHGLKHNSWSANSVLHCWRQNKVKHDTQAISKRDSFK</sequence>
<keyword evidence="2" id="KW-1185">Reference proteome</keyword>
<dbReference type="EMBL" id="JACXVP010000004">
    <property type="protein sequence ID" value="KAG5610960.1"/>
    <property type="molecule type" value="Genomic_DNA"/>
</dbReference>
<evidence type="ECO:0000313" key="2">
    <source>
        <dbReference type="Proteomes" id="UP000824120"/>
    </source>
</evidence>
<protein>
    <submittedName>
        <fullName evidence="1">Uncharacterized protein</fullName>
    </submittedName>
</protein>
<gene>
    <name evidence="1" type="ORF">H5410_022241</name>
</gene>
<organism evidence="1 2">
    <name type="scientific">Solanum commersonii</name>
    <name type="common">Commerson's wild potato</name>
    <name type="synonym">Commerson's nightshade</name>
    <dbReference type="NCBI Taxonomy" id="4109"/>
    <lineage>
        <taxon>Eukaryota</taxon>
        <taxon>Viridiplantae</taxon>
        <taxon>Streptophyta</taxon>
        <taxon>Embryophyta</taxon>
        <taxon>Tracheophyta</taxon>
        <taxon>Spermatophyta</taxon>
        <taxon>Magnoliopsida</taxon>
        <taxon>eudicotyledons</taxon>
        <taxon>Gunneridae</taxon>
        <taxon>Pentapetalae</taxon>
        <taxon>asterids</taxon>
        <taxon>lamiids</taxon>
        <taxon>Solanales</taxon>
        <taxon>Solanaceae</taxon>
        <taxon>Solanoideae</taxon>
        <taxon>Solaneae</taxon>
        <taxon>Solanum</taxon>
    </lineage>
</organism>
<reference evidence="1 2" key="1">
    <citation type="submission" date="2020-09" db="EMBL/GenBank/DDBJ databases">
        <title>De no assembly of potato wild relative species, Solanum commersonii.</title>
        <authorList>
            <person name="Cho K."/>
        </authorList>
    </citation>
    <scope>NUCLEOTIDE SEQUENCE [LARGE SCALE GENOMIC DNA]</scope>
    <source>
        <strain evidence="1">LZ3.2</strain>
        <tissue evidence="1">Leaf</tissue>
    </source>
</reference>
<proteinExistence type="predicted"/>
<dbReference type="AlphaFoldDB" id="A0A9J5ZGL4"/>
<evidence type="ECO:0000313" key="1">
    <source>
        <dbReference type="EMBL" id="KAG5610960.1"/>
    </source>
</evidence>
<dbReference type="Proteomes" id="UP000824120">
    <property type="component" value="Chromosome 4"/>
</dbReference>